<dbReference type="EMBL" id="KC246819">
    <property type="protein sequence ID" value="AHF25106.1"/>
    <property type="molecule type" value="Genomic_DNA"/>
</dbReference>
<comment type="similarity">
    <text evidence="1">Belongs to the NAD(P)-dependent epimerase/dehydratase family.</text>
</comment>
<evidence type="ECO:0000256" key="1">
    <source>
        <dbReference type="ARBA" id="ARBA00007637"/>
    </source>
</evidence>
<feature type="domain" description="NAD-dependent epimerase/dehydratase" evidence="2">
    <location>
        <begin position="15"/>
        <end position="230"/>
    </location>
</feature>
<protein>
    <submittedName>
        <fullName evidence="3">NAD dependent epimerase/dehydratase</fullName>
    </submittedName>
</protein>
<dbReference type="PANTHER" id="PTHR43000">
    <property type="entry name" value="DTDP-D-GLUCOSE 4,6-DEHYDRATASE-RELATED"/>
    <property type="match status" value="1"/>
</dbReference>
<evidence type="ECO:0000259" key="2">
    <source>
        <dbReference type="Pfam" id="PF01370"/>
    </source>
</evidence>
<dbReference type="InterPro" id="IPR036291">
    <property type="entry name" value="NAD(P)-bd_dom_sf"/>
</dbReference>
<dbReference type="InterPro" id="IPR001509">
    <property type="entry name" value="Epimerase_deHydtase"/>
</dbReference>
<proteinExistence type="inferred from homology"/>
<name>W0FJN4_9BACT</name>
<organism evidence="3">
    <name type="scientific">uncultured bacterium Contig1552</name>
    <dbReference type="NCBI Taxonomy" id="1393454"/>
    <lineage>
        <taxon>Bacteria</taxon>
        <taxon>environmental samples</taxon>
    </lineage>
</organism>
<accession>W0FJN4</accession>
<dbReference type="Pfam" id="PF01370">
    <property type="entry name" value="Epimerase"/>
    <property type="match status" value="1"/>
</dbReference>
<evidence type="ECO:0000313" key="3">
    <source>
        <dbReference type="EMBL" id="AHF25106.1"/>
    </source>
</evidence>
<dbReference type="AlphaFoldDB" id="W0FJN4"/>
<dbReference type="Gene3D" id="3.40.50.720">
    <property type="entry name" value="NAD(P)-binding Rossmann-like Domain"/>
    <property type="match status" value="1"/>
</dbReference>
<dbReference type="SUPFAM" id="SSF51735">
    <property type="entry name" value="NAD(P)-binding Rossmann-fold domains"/>
    <property type="match status" value="1"/>
</dbReference>
<sequence>MLDKKARGIGGMKVLFIGGTGQISSAIVRRLAADKSYDVWLLNRGNNQAPEGVHQITVDVNDEAAVAEAIKDYTFDTVCEFIGFVPEQVERDYRLFKEKTRQYIYISSASAYHKPAASYLITEGTSLANPHWQYSRDKIACEEFLMKKYREEGFPVTIVRPSHTYDEKHIPLGVHGKKGFWQVIQRMLDRKPVIIQGDGTSLWHLTFNEDFALGFTALIGNRHAIGEAFQITGDEVLTWNQIYQTIADALGVELKPYYVSSEYLSSVGDKYGYDFEGSLTGDKSVSVVFDNSKLKRLAPDMKTTVPFHKGVRIALRYVLDHPECRTPDPEFDRWCDRVIETLENSKESI</sequence>
<reference evidence="3" key="1">
    <citation type="journal article" date="2013" name="PLoS ONE">
        <title>Metagenomic insights into the carbohydrate-active enzymes carried by the microorganisms adhering to solid digesta in the rumen of cows.</title>
        <authorList>
            <person name="Wang L."/>
            <person name="Hatem A."/>
            <person name="Catalyurek U.V."/>
            <person name="Morrison M."/>
            <person name="Yu Z."/>
        </authorList>
    </citation>
    <scope>NUCLEOTIDE SEQUENCE</scope>
</reference>